<dbReference type="GO" id="GO:0005975">
    <property type="term" value="P:carbohydrate metabolic process"/>
    <property type="evidence" value="ECO:0007669"/>
    <property type="project" value="InterPro"/>
</dbReference>
<dbReference type="PANTHER" id="PTHR22762:SF133">
    <property type="entry name" value="P-TYPE DOMAIN-CONTAINING PROTEIN"/>
    <property type="match status" value="1"/>
</dbReference>
<dbReference type="CDD" id="cd06602">
    <property type="entry name" value="GH31_MGAM_SI_GAA"/>
    <property type="match status" value="1"/>
</dbReference>
<evidence type="ECO:0000256" key="1">
    <source>
        <dbReference type="ARBA" id="ARBA00022801"/>
    </source>
</evidence>
<dbReference type="PANTHER" id="PTHR22762">
    <property type="entry name" value="ALPHA-GLUCOSIDASE"/>
    <property type="match status" value="1"/>
</dbReference>
<keyword evidence="4" id="KW-0812">Transmembrane</keyword>
<feature type="domain" description="Glycoside hydrolase family 31 TIM barrel" evidence="5">
    <location>
        <begin position="277"/>
        <end position="633"/>
    </location>
</feature>
<evidence type="ECO:0000256" key="2">
    <source>
        <dbReference type="ARBA" id="ARBA00023295"/>
    </source>
</evidence>
<dbReference type="Pfam" id="PF01055">
    <property type="entry name" value="Glyco_hydro_31_2nd"/>
    <property type="match status" value="1"/>
</dbReference>
<dbReference type="InterPro" id="IPR048395">
    <property type="entry name" value="Glyco_hydro_31_C"/>
</dbReference>
<evidence type="ECO:0000313" key="8">
    <source>
        <dbReference type="Proteomes" id="UP000683925"/>
    </source>
</evidence>
<keyword evidence="4" id="KW-0472">Membrane</keyword>
<protein>
    <recommendedName>
        <fullName evidence="9">Alpha-glucosidase</fullName>
    </recommendedName>
</protein>
<keyword evidence="4" id="KW-1133">Transmembrane helix</keyword>
<keyword evidence="1 3" id="KW-0378">Hydrolase</keyword>
<evidence type="ECO:0000256" key="3">
    <source>
        <dbReference type="RuleBase" id="RU361185"/>
    </source>
</evidence>
<dbReference type="EMBL" id="CAJJDP010000087">
    <property type="protein sequence ID" value="CAD8186692.1"/>
    <property type="molecule type" value="Genomic_DNA"/>
</dbReference>
<evidence type="ECO:0008006" key="9">
    <source>
        <dbReference type="Google" id="ProtNLM"/>
    </source>
</evidence>
<dbReference type="PROSITE" id="PS00129">
    <property type="entry name" value="GLYCOSYL_HYDROL_F31_1"/>
    <property type="match status" value="1"/>
</dbReference>
<gene>
    <name evidence="7" type="ORF">POCTA_138.1.T0880161</name>
</gene>
<dbReference type="InterPro" id="IPR000322">
    <property type="entry name" value="Glyco_hydro_31_TIM"/>
</dbReference>
<feature type="transmembrane region" description="Helical" evidence="4">
    <location>
        <begin position="20"/>
        <end position="40"/>
    </location>
</feature>
<dbReference type="OMA" id="FNYPNDP"/>
<dbReference type="InterPro" id="IPR030458">
    <property type="entry name" value="Glyco_hydro_31_AS"/>
</dbReference>
<dbReference type="Proteomes" id="UP000683925">
    <property type="component" value="Unassembled WGS sequence"/>
</dbReference>
<name>A0A8S1WDG9_PAROT</name>
<feature type="domain" description="Glycosyl hydrolase family 31 C-terminal" evidence="6">
    <location>
        <begin position="643"/>
        <end position="729"/>
    </location>
</feature>
<evidence type="ECO:0000256" key="4">
    <source>
        <dbReference type="SAM" id="Phobius"/>
    </source>
</evidence>
<evidence type="ECO:0000313" key="7">
    <source>
        <dbReference type="EMBL" id="CAD8186692.1"/>
    </source>
</evidence>
<keyword evidence="2 3" id="KW-0326">Glycosidase</keyword>
<comment type="caution">
    <text evidence="7">The sequence shown here is derived from an EMBL/GenBank/DDBJ whole genome shotgun (WGS) entry which is preliminary data.</text>
</comment>
<dbReference type="Pfam" id="PF21365">
    <property type="entry name" value="Glyco_hydro_31_3rd"/>
    <property type="match status" value="1"/>
</dbReference>
<dbReference type="GO" id="GO:0004553">
    <property type="term" value="F:hydrolase activity, hydrolyzing O-glycosyl compounds"/>
    <property type="evidence" value="ECO:0007669"/>
    <property type="project" value="InterPro"/>
</dbReference>
<dbReference type="AlphaFoldDB" id="A0A8S1WDG9"/>
<accession>A0A8S1WDG9</accession>
<proteinExistence type="inferred from homology"/>
<sequence length="847" mass="99868">MLFNVLNLNIFSYYKFNYKYYQMFLIICLYFQVTYTQYIATQIRNDKQIQQYKLHTINENIVRNGQSIKLNKILILEIRFENDSQVDIQIYDEDRKHFRIPQHPPFNYKDVENPLPLEHYNYSVNITNDPVKIQIYRDERAIFTISELAFSENYIEFTHYPQNQEMWGLGERNQIGFRFKQGIYTLYARDEPNIIEDGERPGKNVYSSHPVLLSKEDNNKFNIMFYKSSSPMDIIYQEEKMKFITVGGIIHLKLFLGDQSPRNVIKQYHNYLGGWLLPPFWSFGFHQSRWGYNEGRELIEVVQQYQTQKIPIDTIWSDIDYMHDRQIFSVDSDRFTKQDYEILKGLGVRYIPIVDVAVGVKYGELDEGYKKGIEYDVFVYSPESGYRFQGSVWPGQSYFPDFFHPNISKFWNEMHRHLYDQVEFDGLWVDMNEPANFCDGECNLDRNLHDHQQRFDKMNENINFAYIPGAISLSDKTLPPHLLHYGNYLHKDVHNLYGIMDSYYTYQALKELGKIQPLQIARSTFPGSGKYAQHWTGDNGASWDFLYLSLGQIFSFQIYGIPMVGADVCGFMGDTNIKLCQRWIQLGIFYPFFRNHNNDLSRSQEFYNIDHKVIQTAQKNIHFRYSLLKWFYSVFIREQNHGTIINPLFFVFPEDNLTYRDFVMDTQFIIGNELMGAPILEESITRKAYFPESEWYDLTTGLDYKGQQDHVLFCSYTDLTPVFIRSGFLILQNTKEIINNVKSLDNHYRLVAAVSNLVATGVFADLDDFENEEKAMKAQLIDFKLEILQDVVILNLSQCQSEIIIDEILIYGQECIFKNCISGFQKQNSIFIGPFNFGKDNLKLVLK</sequence>
<reference evidence="7" key="1">
    <citation type="submission" date="2021-01" db="EMBL/GenBank/DDBJ databases">
        <authorList>
            <consortium name="Genoscope - CEA"/>
            <person name="William W."/>
        </authorList>
    </citation>
    <scope>NUCLEOTIDE SEQUENCE</scope>
</reference>
<comment type="similarity">
    <text evidence="3">Belongs to the glycosyl hydrolase 31 family.</text>
</comment>
<organism evidence="7 8">
    <name type="scientific">Paramecium octaurelia</name>
    <dbReference type="NCBI Taxonomy" id="43137"/>
    <lineage>
        <taxon>Eukaryota</taxon>
        <taxon>Sar</taxon>
        <taxon>Alveolata</taxon>
        <taxon>Ciliophora</taxon>
        <taxon>Intramacronucleata</taxon>
        <taxon>Oligohymenophorea</taxon>
        <taxon>Peniculida</taxon>
        <taxon>Parameciidae</taxon>
        <taxon>Paramecium</taxon>
    </lineage>
</organism>
<dbReference type="OrthoDB" id="440381at2759"/>
<evidence type="ECO:0000259" key="6">
    <source>
        <dbReference type="Pfam" id="PF21365"/>
    </source>
</evidence>
<evidence type="ECO:0000259" key="5">
    <source>
        <dbReference type="Pfam" id="PF01055"/>
    </source>
</evidence>
<keyword evidence="8" id="KW-1185">Reference proteome</keyword>